<evidence type="ECO:0000313" key="2">
    <source>
        <dbReference type="EMBL" id="GAA4131791.1"/>
    </source>
</evidence>
<dbReference type="Proteomes" id="UP001501845">
    <property type="component" value="Unassembled WGS sequence"/>
</dbReference>
<organism evidence="2 3">
    <name type="scientific">Streptomyces tunisiensis</name>
    <dbReference type="NCBI Taxonomy" id="948699"/>
    <lineage>
        <taxon>Bacteria</taxon>
        <taxon>Bacillati</taxon>
        <taxon>Actinomycetota</taxon>
        <taxon>Actinomycetes</taxon>
        <taxon>Kitasatosporales</taxon>
        <taxon>Streptomycetaceae</taxon>
        <taxon>Streptomyces</taxon>
    </lineage>
</organism>
<feature type="compositionally biased region" description="Basic and acidic residues" evidence="1">
    <location>
        <begin position="177"/>
        <end position="190"/>
    </location>
</feature>
<feature type="region of interest" description="Disordered" evidence="1">
    <location>
        <begin position="98"/>
        <end position="119"/>
    </location>
</feature>
<proteinExistence type="predicted"/>
<accession>A0ABP7Y7E9</accession>
<comment type="caution">
    <text evidence="2">The sequence shown here is derived from an EMBL/GenBank/DDBJ whole genome shotgun (WGS) entry which is preliminary data.</text>
</comment>
<feature type="compositionally biased region" description="Gly residues" evidence="1">
    <location>
        <begin position="139"/>
        <end position="152"/>
    </location>
</feature>
<evidence type="ECO:0000313" key="3">
    <source>
        <dbReference type="Proteomes" id="UP001501845"/>
    </source>
</evidence>
<evidence type="ECO:0000256" key="1">
    <source>
        <dbReference type="SAM" id="MobiDB-lite"/>
    </source>
</evidence>
<dbReference type="RefSeq" id="WP_428837977.1">
    <property type="nucleotide sequence ID" value="NZ_BAABBU010000010.1"/>
</dbReference>
<gene>
    <name evidence="2" type="ORF">GCM10022285_21640</name>
</gene>
<dbReference type="EMBL" id="BAABBU010000010">
    <property type="protein sequence ID" value="GAA4131791.1"/>
    <property type="molecule type" value="Genomic_DNA"/>
</dbReference>
<dbReference type="Pfam" id="PF24585">
    <property type="entry name" value="YunG"/>
    <property type="match status" value="1"/>
</dbReference>
<sequence length="266" mass="28531">MNGDAAATRQPWSLLALDRAFRACWAADTCSPDDLPDWRPDNPSVGHCDITTLVVNDLFGGDLLVAAVRRAGSPHGYHWWNRLPNGVELDLTLDQFRAGETLSPPRAVTRPPGPPLRRHPEYELLRARLTRQLGPLPSAGGGQAPPGSGGDGRVLARGGGDDRLPEHSTGPHGGHQHGPDAEDDQLHDAGDAPPQGEEAAACQNCAAAQKPHRLCRRAATFVAAGPARCSDAVHRLGDEHEIDKKQRHADADLRAGGGLIRRWRLS</sequence>
<protein>
    <submittedName>
        <fullName evidence="2">Uncharacterized protein</fullName>
    </submittedName>
</protein>
<name>A0ABP7Y7E9_9ACTN</name>
<feature type="region of interest" description="Disordered" evidence="1">
    <location>
        <begin position="133"/>
        <end position="197"/>
    </location>
</feature>
<reference evidence="3" key="1">
    <citation type="journal article" date="2019" name="Int. J. Syst. Evol. Microbiol.">
        <title>The Global Catalogue of Microorganisms (GCM) 10K type strain sequencing project: providing services to taxonomists for standard genome sequencing and annotation.</title>
        <authorList>
            <consortium name="The Broad Institute Genomics Platform"/>
            <consortium name="The Broad Institute Genome Sequencing Center for Infectious Disease"/>
            <person name="Wu L."/>
            <person name="Ma J."/>
        </authorList>
    </citation>
    <scope>NUCLEOTIDE SEQUENCE [LARGE SCALE GENOMIC DNA]</scope>
    <source>
        <strain evidence="3">JCM 17589</strain>
    </source>
</reference>
<keyword evidence="3" id="KW-1185">Reference proteome</keyword>
<dbReference type="InterPro" id="IPR056238">
    <property type="entry name" value="YunG-like"/>
</dbReference>